<name>A0ABV5EYR0_9FLAO</name>
<keyword evidence="4" id="KW-1185">Reference proteome</keyword>
<dbReference type="InterPro" id="IPR011763">
    <property type="entry name" value="COA_CT_C"/>
</dbReference>
<dbReference type="InterPro" id="IPR051047">
    <property type="entry name" value="AccD/PCCB"/>
</dbReference>
<feature type="domain" description="CoA carboxyltransferase C-terminal" evidence="2">
    <location>
        <begin position="260"/>
        <end position="506"/>
    </location>
</feature>
<dbReference type="PROSITE" id="PS50989">
    <property type="entry name" value="COA_CT_CTER"/>
    <property type="match status" value="1"/>
</dbReference>
<dbReference type="InterPro" id="IPR011762">
    <property type="entry name" value="COA_CT_N"/>
</dbReference>
<dbReference type="Proteomes" id="UP001589605">
    <property type="component" value="Unassembled WGS sequence"/>
</dbReference>
<dbReference type="EC" id="6.-.-.-" evidence="3"/>
<accession>A0ABV5EYR0</accession>
<dbReference type="InterPro" id="IPR034733">
    <property type="entry name" value="AcCoA_carboxyl_beta"/>
</dbReference>
<dbReference type="Gene3D" id="3.90.226.10">
    <property type="entry name" value="2-enoyl-CoA Hydratase, Chain A, domain 1"/>
    <property type="match status" value="2"/>
</dbReference>
<evidence type="ECO:0000313" key="3">
    <source>
        <dbReference type="EMBL" id="MFB9052331.1"/>
    </source>
</evidence>
<gene>
    <name evidence="3" type="ORF">ACFFVB_04495</name>
</gene>
<evidence type="ECO:0000313" key="4">
    <source>
        <dbReference type="Proteomes" id="UP001589605"/>
    </source>
</evidence>
<comment type="caution">
    <text evidence="3">The sequence shown here is derived from an EMBL/GenBank/DDBJ whole genome shotgun (WGS) entry which is preliminary data.</text>
</comment>
<dbReference type="PROSITE" id="PS50980">
    <property type="entry name" value="COA_CT_NTER"/>
    <property type="match status" value="1"/>
</dbReference>
<organism evidence="3 4">
    <name type="scientific">Formosa undariae</name>
    <dbReference type="NCBI Taxonomy" id="1325436"/>
    <lineage>
        <taxon>Bacteria</taxon>
        <taxon>Pseudomonadati</taxon>
        <taxon>Bacteroidota</taxon>
        <taxon>Flavobacteriia</taxon>
        <taxon>Flavobacteriales</taxon>
        <taxon>Flavobacteriaceae</taxon>
        <taxon>Formosa</taxon>
    </lineage>
</organism>
<dbReference type="PANTHER" id="PTHR43842:SF2">
    <property type="entry name" value="PROPIONYL-COA CARBOXYLASE BETA CHAIN, MITOCHONDRIAL"/>
    <property type="match status" value="1"/>
</dbReference>
<keyword evidence="3" id="KW-0436">Ligase</keyword>
<dbReference type="RefSeq" id="WP_382381519.1">
    <property type="nucleotide sequence ID" value="NZ_JBHMEZ010000003.1"/>
</dbReference>
<protein>
    <submittedName>
        <fullName evidence="3">Acyl-CoA carboxylase subunit beta</fullName>
        <ecNumber evidence="3">6.-.-.-</ecNumber>
    </submittedName>
</protein>
<dbReference type="PANTHER" id="PTHR43842">
    <property type="entry name" value="PROPIONYL-COA CARBOXYLASE BETA CHAIN"/>
    <property type="match status" value="1"/>
</dbReference>
<dbReference type="GO" id="GO:0016874">
    <property type="term" value="F:ligase activity"/>
    <property type="evidence" value="ECO:0007669"/>
    <property type="project" value="UniProtKB-KW"/>
</dbReference>
<dbReference type="SUPFAM" id="SSF52096">
    <property type="entry name" value="ClpP/crotonase"/>
    <property type="match status" value="2"/>
</dbReference>
<dbReference type="EMBL" id="JBHMEZ010000003">
    <property type="protein sequence ID" value="MFB9052331.1"/>
    <property type="molecule type" value="Genomic_DNA"/>
</dbReference>
<proteinExistence type="predicted"/>
<evidence type="ECO:0000259" key="2">
    <source>
        <dbReference type="PROSITE" id="PS50989"/>
    </source>
</evidence>
<sequence length="513" mass="56206">MDSKIKILSDKIAKAHLGGGTERIDKQHNKKKLTARERVNYLLDESSFEEIGILVTHRTTDFNMDKELYYGDGVITGYGTIHNRLVYIFAQDFTVFGGSLSETHAEKICKIMDLALKMGAPLIGLNDSGGARIQEGVRSLGGYAEIFHRNVKASGIIPQISAIMGPCAGGAVYSPAITDFTMMVEHSSYMFVTGPNVVKTVTNEEVTSEALGGAHTHATKSGVAHTTSSNDVECLEAIKALLAYLPQNNTKTTAKIPTELNDEIRTQLTEIIPSNANKPYDMHFVINGIIDNDSFFEIHKDYAQNIIVGFARLGGRSIGIIANQPLHLAGVLDVNSSKKAARFTRFCDSFNIPLLVLVDVPGFLPGTDQEWNGIISNGAKLLFALSEATVPRVTVITRKAYGGAYDVMNSKHIGADINFAWPNAEIAVMGAKGASEIIFKREINDAEDPISKLAEKETEYAKTFANPYRAAERGFIDEVILPQDTRRKLLKAFSMLEDKKVDLPKRKHGNIPL</sequence>
<dbReference type="Pfam" id="PF01039">
    <property type="entry name" value="Carboxyl_trans"/>
    <property type="match status" value="1"/>
</dbReference>
<evidence type="ECO:0000259" key="1">
    <source>
        <dbReference type="PROSITE" id="PS50980"/>
    </source>
</evidence>
<dbReference type="InterPro" id="IPR029045">
    <property type="entry name" value="ClpP/crotonase-like_dom_sf"/>
</dbReference>
<reference evidence="3 4" key="1">
    <citation type="submission" date="2024-09" db="EMBL/GenBank/DDBJ databases">
        <authorList>
            <person name="Sun Q."/>
            <person name="Mori K."/>
        </authorList>
    </citation>
    <scope>NUCLEOTIDE SEQUENCE [LARGE SCALE GENOMIC DNA]</scope>
    <source>
        <strain evidence="3 4">CECT 8286</strain>
    </source>
</reference>
<feature type="domain" description="CoA carboxyltransferase N-terminal" evidence="1">
    <location>
        <begin position="1"/>
        <end position="257"/>
    </location>
</feature>